<proteinExistence type="predicted"/>
<comment type="caution">
    <text evidence="1">The sequence shown here is derived from an EMBL/GenBank/DDBJ whole genome shotgun (WGS) entry which is preliminary data.</text>
</comment>
<reference evidence="1" key="1">
    <citation type="submission" date="2019-12" db="EMBL/GenBank/DDBJ databases">
        <title>Genome sequencing and annotation of Brassica cretica.</title>
        <authorList>
            <person name="Studholme D.J."/>
            <person name="Sarris P.F."/>
        </authorList>
    </citation>
    <scope>NUCLEOTIDE SEQUENCE</scope>
    <source>
        <strain evidence="1">PFS-001/15</strain>
        <tissue evidence="1">Leaf</tissue>
    </source>
</reference>
<gene>
    <name evidence="1" type="ORF">F2Q68_00043289</name>
</gene>
<dbReference type="EMBL" id="QGKW02000276">
    <property type="protein sequence ID" value="KAF2607807.1"/>
    <property type="molecule type" value="Genomic_DNA"/>
</dbReference>
<sequence>MNILLNPHLKIIRKTDEATSTIHPTHNMTRNTLSDKPLSVTDAARTHVGGNLAKISGLRPYETYSTRSFSFNLIVKKRDNMLF</sequence>
<dbReference type="Proteomes" id="UP000712281">
    <property type="component" value="Unassembled WGS sequence"/>
</dbReference>
<organism evidence="1 2">
    <name type="scientific">Brassica cretica</name>
    <name type="common">Mustard</name>
    <dbReference type="NCBI Taxonomy" id="69181"/>
    <lineage>
        <taxon>Eukaryota</taxon>
        <taxon>Viridiplantae</taxon>
        <taxon>Streptophyta</taxon>
        <taxon>Embryophyta</taxon>
        <taxon>Tracheophyta</taxon>
        <taxon>Spermatophyta</taxon>
        <taxon>Magnoliopsida</taxon>
        <taxon>eudicotyledons</taxon>
        <taxon>Gunneridae</taxon>
        <taxon>Pentapetalae</taxon>
        <taxon>rosids</taxon>
        <taxon>malvids</taxon>
        <taxon>Brassicales</taxon>
        <taxon>Brassicaceae</taxon>
        <taxon>Brassiceae</taxon>
        <taxon>Brassica</taxon>
    </lineage>
</organism>
<evidence type="ECO:0000313" key="2">
    <source>
        <dbReference type="Proteomes" id="UP000712281"/>
    </source>
</evidence>
<name>A0A8S9LP05_BRACR</name>
<dbReference type="AlphaFoldDB" id="A0A8S9LP05"/>
<protein>
    <submittedName>
        <fullName evidence="1">Uncharacterized protein</fullName>
    </submittedName>
</protein>
<accession>A0A8S9LP05</accession>
<evidence type="ECO:0000313" key="1">
    <source>
        <dbReference type="EMBL" id="KAF2607807.1"/>
    </source>
</evidence>